<evidence type="ECO:0000256" key="1">
    <source>
        <dbReference type="ARBA" id="ARBA00023002"/>
    </source>
</evidence>
<proteinExistence type="predicted"/>
<dbReference type="Gene3D" id="3.50.50.60">
    <property type="entry name" value="FAD/NAD(P)-binding domain"/>
    <property type="match status" value="1"/>
</dbReference>
<dbReference type="Proteomes" id="UP000832011">
    <property type="component" value="Chromosome"/>
</dbReference>
<sequence>MSMKLNLTPPLKRSHWLQETSFANDAMTCLQHTEEADVAIIGGGFVGLWTALSIKEQAPDCKVVILEQDVCGGGASGRNGGFVMSWWPKIASLRKFCSAEQALFLAQSSENAISELGQFCQQHGIDAHFTQKGWIWTATTAAHIDTWQDTMAACEQLGAQPFEVLDAADVAKRTGSNKHLAGIFEQSNATVQPGLLVRGMRRVALEQGVLVYEQSGVSEIQAGSTATLLTAQGKVLAKQVVLASNAWAACVPSLQQAMVPVNSSIVLTEAMPETLADIGWDGEEALTDSQLMVNYYRTTKDGRIAFGKGTGAITYGSTIGPLFSEDAACIDLTEQHFRMTYPQLSHIRTVQAWSGPIDRTYDSLPIFGQLAGHSNIHYGIGWSGNGVGPSRIGGRILASLALGKQDQWSTCALVNRHYQKFPPEPLRYWGGKAVRLAVMKKEQAEMQGATAPRLALWLAGFAPSGLEDKA</sequence>
<feature type="domain" description="FAD dependent oxidoreductase" evidence="2">
    <location>
        <begin position="37"/>
        <end position="400"/>
    </location>
</feature>
<dbReference type="Pfam" id="PF01266">
    <property type="entry name" value="DAO"/>
    <property type="match status" value="1"/>
</dbReference>
<accession>A0ABY4E5V4</accession>
<dbReference type="Gene3D" id="3.30.9.10">
    <property type="entry name" value="D-Amino Acid Oxidase, subunit A, domain 2"/>
    <property type="match status" value="1"/>
</dbReference>
<evidence type="ECO:0000313" key="4">
    <source>
        <dbReference type="Proteomes" id="UP000832011"/>
    </source>
</evidence>
<evidence type="ECO:0000259" key="2">
    <source>
        <dbReference type="Pfam" id="PF01266"/>
    </source>
</evidence>
<evidence type="ECO:0000313" key="3">
    <source>
        <dbReference type="EMBL" id="UOO89718.1"/>
    </source>
</evidence>
<reference evidence="3 4" key="1">
    <citation type="journal article" date="2022" name="Res Sq">
        <title>Evolution of multicellular longitudinally dividing oral cavity symbionts (Neisseriaceae).</title>
        <authorList>
            <person name="Nyongesa S."/>
            <person name="Weber P."/>
            <person name="Bernet E."/>
            <person name="Pullido F."/>
            <person name="Nieckarz M."/>
            <person name="Delaby M."/>
            <person name="Nieves C."/>
            <person name="Viehboeck T."/>
            <person name="Krause N."/>
            <person name="Rivera-Millot A."/>
            <person name="Nakamura A."/>
            <person name="Vischer N."/>
            <person name="VanNieuwenhze M."/>
            <person name="Brun Y."/>
            <person name="Cava F."/>
            <person name="Bulgheresi S."/>
            <person name="Veyrier F."/>
        </authorList>
    </citation>
    <scope>NUCLEOTIDE SEQUENCE [LARGE SCALE GENOMIC DNA]</scope>
    <source>
        <strain evidence="3 4">SN4</strain>
    </source>
</reference>
<dbReference type="RefSeq" id="WP_199822550.1">
    <property type="nucleotide sequence ID" value="NZ_CABKVG010000007.1"/>
</dbReference>
<dbReference type="PANTHER" id="PTHR13847:SF285">
    <property type="entry name" value="FAD DEPENDENT OXIDOREDUCTASE DOMAIN-CONTAINING PROTEIN"/>
    <property type="match status" value="1"/>
</dbReference>
<dbReference type="InterPro" id="IPR036188">
    <property type="entry name" value="FAD/NAD-bd_sf"/>
</dbReference>
<name>A0ABY4E5V4_9NEIS</name>
<gene>
    <name evidence="3" type="ORF">LVJ82_01640</name>
</gene>
<dbReference type="InterPro" id="IPR006076">
    <property type="entry name" value="FAD-dep_OxRdtase"/>
</dbReference>
<keyword evidence="1" id="KW-0560">Oxidoreductase</keyword>
<protein>
    <submittedName>
        <fullName evidence="3">FAD-binding oxidoreductase</fullName>
    </submittedName>
</protein>
<organism evidence="3 4">
    <name type="scientific">Vitreoscilla massiliensis</name>
    <dbReference type="NCBI Taxonomy" id="1689272"/>
    <lineage>
        <taxon>Bacteria</taxon>
        <taxon>Pseudomonadati</taxon>
        <taxon>Pseudomonadota</taxon>
        <taxon>Betaproteobacteria</taxon>
        <taxon>Neisseriales</taxon>
        <taxon>Neisseriaceae</taxon>
        <taxon>Vitreoscilla</taxon>
    </lineage>
</organism>
<dbReference type="SUPFAM" id="SSF51905">
    <property type="entry name" value="FAD/NAD(P)-binding domain"/>
    <property type="match status" value="1"/>
</dbReference>
<dbReference type="EMBL" id="CP091511">
    <property type="protein sequence ID" value="UOO89718.1"/>
    <property type="molecule type" value="Genomic_DNA"/>
</dbReference>
<dbReference type="PANTHER" id="PTHR13847">
    <property type="entry name" value="SARCOSINE DEHYDROGENASE-RELATED"/>
    <property type="match status" value="1"/>
</dbReference>
<keyword evidence="4" id="KW-1185">Reference proteome</keyword>